<dbReference type="InterPro" id="IPR016181">
    <property type="entry name" value="Acyl_CoA_acyltransferase"/>
</dbReference>
<name>A0A2S0NCT8_9HYPH</name>
<dbReference type="AlphaFoldDB" id="A0A2S0NCT8"/>
<dbReference type="SUPFAM" id="SSF55729">
    <property type="entry name" value="Acyl-CoA N-acyltransferases (Nat)"/>
    <property type="match status" value="1"/>
</dbReference>
<reference evidence="2 3" key="1">
    <citation type="submission" date="2018-03" db="EMBL/GenBank/DDBJ databases">
        <title>Genome sequencing of Phreatobacter sp.</title>
        <authorList>
            <person name="Kim S.-J."/>
            <person name="Heo J."/>
            <person name="Kwon S.-W."/>
        </authorList>
    </citation>
    <scope>NUCLEOTIDE SEQUENCE [LARGE SCALE GENOMIC DNA]</scope>
    <source>
        <strain evidence="2 3">S-12</strain>
    </source>
</reference>
<organism evidence="2 3">
    <name type="scientific">Phreatobacter cathodiphilus</name>
    <dbReference type="NCBI Taxonomy" id="1868589"/>
    <lineage>
        <taxon>Bacteria</taxon>
        <taxon>Pseudomonadati</taxon>
        <taxon>Pseudomonadota</taxon>
        <taxon>Alphaproteobacteria</taxon>
        <taxon>Hyphomicrobiales</taxon>
        <taxon>Phreatobacteraceae</taxon>
        <taxon>Phreatobacter</taxon>
    </lineage>
</organism>
<dbReference type="RefSeq" id="WP_106749188.1">
    <property type="nucleotide sequence ID" value="NZ_CP027668.1"/>
</dbReference>
<sequence>MSAMALHLREPLAADAAAPVATWAGYALHRAASLPSLEADWRRLEACGGTTLFQSYAYVDAWVALAAAGHGETPIFFTGSRDGLVCFILPMAITRRAGVPVLGWLGQAHANYGMPVAAPGTFASADGDVDALIRQVAALAGASVVHLDRQPEEWAGSANPFATGHGSRRGANDTFVLRLGEDYAALHGRLFSSRTLSSLKRKQRKMEELGAVAFDAPAEPPRRHAIIDWFCTEKREQLARTGRASPFDDPQIQALYKTMAEDEAMFQADELVVGGERVAVGLTAYHTGVATLINTAHVGGTFARFSPGTLLMHHMVATAHAKGARTYDFGPGELPYKLEWGPQIIGLRSTTLTVHWSGLALAAVLRTMDWAKCRVKRDPRLMALVQRLRQLRSTPRS</sequence>
<dbReference type="InterPro" id="IPR038740">
    <property type="entry name" value="BioF2-like_GNAT_dom"/>
</dbReference>
<evidence type="ECO:0000313" key="3">
    <source>
        <dbReference type="Proteomes" id="UP000237889"/>
    </source>
</evidence>
<evidence type="ECO:0000259" key="1">
    <source>
        <dbReference type="Pfam" id="PF13480"/>
    </source>
</evidence>
<dbReference type="Pfam" id="PF13480">
    <property type="entry name" value="Acetyltransf_6"/>
    <property type="match status" value="1"/>
</dbReference>
<proteinExistence type="predicted"/>
<evidence type="ECO:0000313" key="2">
    <source>
        <dbReference type="EMBL" id="AVO45847.1"/>
    </source>
</evidence>
<dbReference type="OrthoDB" id="8193702at2"/>
<dbReference type="EMBL" id="CP027668">
    <property type="protein sequence ID" value="AVO45847.1"/>
    <property type="molecule type" value="Genomic_DNA"/>
</dbReference>
<dbReference type="Gene3D" id="3.40.630.30">
    <property type="match status" value="1"/>
</dbReference>
<keyword evidence="3" id="KW-1185">Reference proteome</keyword>
<protein>
    <recommendedName>
        <fullName evidence="1">BioF2-like acetyltransferase domain-containing protein</fullName>
    </recommendedName>
</protein>
<dbReference type="KEGG" id="phr:C6569_12645"/>
<accession>A0A2S0NCT8</accession>
<feature type="domain" description="BioF2-like acetyltransferase" evidence="1">
    <location>
        <begin position="194"/>
        <end position="337"/>
    </location>
</feature>
<dbReference type="Proteomes" id="UP000237889">
    <property type="component" value="Chromosome"/>
</dbReference>
<gene>
    <name evidence="2" type="ORF">C6569_12645</name>
</gene>